<dbReference type="PANTHER" id="PTHR46401">
    <property type="entry name" value="GLYCOSYLTRANSFERASE WBBK-RELATED"/>
    <property type="match status" value="1"/>
</dbReference>
<sequence length="410" mass="46095">MIKILMFGWEYPPNITGGLGTTCYELTKALTGKGVGINFVMPQSIEGNGLHASGQSIIKIAQKSKENLLHTLSDLHHLLSIPSKLSPYALQPDLSTVEQEQALNNQLQSELDHFTTSSSSAIKGLDYDLIHAHDWPTYGAALQAQKVSHKPLILHVHSTEADRRGNHMNRLIFELEKAGFTMADNIITVSNYTKNTLIDHYQVDPEKIEVIYHGVPSGFDNSERTANLPEFNEKIITFCGRITWQKGPSYFVNAAFKLAEENDQIRFIMAGDGDLREEMIELTADLGLSRRFHFPGFLTREEVKRLWQISDLLVMPSVSEPFGLTALEAMAAGVPVIISRQSGISELFPHILKADYWETHTLATLIHQLINDPQMIAQQKEKNQTQLARLSWTTSAEQIIKLYHSLKPRL</sequence>
<proteinExistence type="predicted"/>
<evidence type="ECO:0000259" key="3">
    <source>
        <dbReference type="Pfam" id="PF13439"/>
    </source>
</evidence>
<evidence type="ECO:0000256" key="1">
    <source>
        <dbReference type="ARBA" id="ARBA00022679"/>
    </source>
</evidence>
<evidence type="ECO:0000313" key="4">
    <source>
        <dbReference type="EMBL" id="MDN5217228.1"/>
    </source>
</evidence>
<dbReference type="Proteomes" id="UP001172083">
    <property type="component" value="Unassembled WGS sequence"/>
</dbReference>
<comment type="caution">
    <text evidence="4">The sequence shown here is derived from an EMBL/GenBank/DDBJ whole genome shotgun (WGS) entry which is preliminary data.</text>
</comment>
<accession>A0ABT8LHE8</accession>
<protein>
    <submittedName>
        <fullName evidence="4">Glycosyltransferase family 4 protein</fullName>
        <ecNumber evidence="4">2.4.-.-</ecNumber>
    </submittedName>
</protein>
<feature type="domain" description="Glycosyltransferase subfamily 4-like N-terminal" evidence="3">
    <location>
        <begin position="113"/>
        <end position="215"/>
    </location>
</feature>
<dbReference type="InterPro" id="IPR028098">
    <property type="entry name" value="Glyco_trans_4-like_N"/>
</dbReference>
<dbReference type="EMBL" id="JAUJEB010000014">
    <property type="protein sequence ID" value="MDN5217228.1"/>
    <property type="molecule type" value="Genomic_DNA"/>
</dbReference>
<dbReference type="EC" id="2.4.-.-" evidence="4"/>
<dbReference type="InterPro" id="IPR001296">
    <property type="entry name" value="Glyco_trans_1"/>
</dbReference>
<name>A0ABT8LHE8_9BACT</name>
<dbReference type="RefSeq" id="WP_346762565.1">
    <property type="nucleotide sequence ID" value="NZ_JAUJEB010000014.1"/>
</dbReference>
<dbReference type="SUPFAM" id="SSF53756">
    <property type="entry name" value="UDP-Glycosyltransferase/glycogen phosphorylase"/>
    <property type="match status" value="1"/>
</dbReference>
<gene>
    <name evidence="4" type="ORF">QQ020_34465</name>
</gene>
<dbReference type="Pfam" id="PF13439">
    <property type="entry name" value="Glyco_transf_4"/>
    <property type="match status" value="1"/>
</dbReference>
<reference evidence="4" key="1">
    <citation type="submission" date="2023-06" db="EMBL/GenBank/DDBJ databases">
        <title>Genomic of Agaribacillus aureum.</title>
        <authorList>
            <person name="Wang G."/>
        </authorList>
    </citation>
    <scope>NUCLEOTIDE SEQUENCE</scope>
    <source>
        <strain evidence="4">BMA12</strain>
    </source>
</reference>
<keyword evidence="4" id="KW-0328">Glycosyltransferase</keyword>
<dbReference type="Pfam" id="PF00534">
    <property type="entry name" value="Glycos_transf_1"/>
    <property type="match status" value="1"/>
</dbReference>
<evidence type="ECO:0000313" key="5">
    <source>
        <dbReference type="Proteomes" id="UP001172083"/>
    </source>
</evidence>
<dbReference type="PANTHER" id="PTHR46401:SF2">
    <property type="entry name" value="GLYCOSYLTRANSFERASE WBBK-RELATED"/>
    <property type="match status" value="1"/>
</dbReference>
<feature type="domain" description="Glycosyl transferase family 1" evidence="2">
    <location>
        <begin position="229"/>
        <end position="383"/>
    </location>
</feature>
<keyword evidence="1 4" id="KW-0808">Transferase</keyword>
<dbReference type="CDD" id="cd03801">
    <property type="entry name" value="GT4_PimA-like"/>
    <property type="match status" value="1"/>
</dbReference>
<keyword evidence="5" id="KW-1185">Reference proteome</keyword>
<evidence type="ECO:0000259" key="2">
    <source>
        <dbReference type="Pfam" id="PF00534"/>
    </source>
</evidence>
<dbReference type="GO" id="GO:0016757">
    <property type="term" value="F:glycosyltransferase activity"/>
    <property type="evidence" value="ECO:0007669"/>
    <property type="project" value="UniProtKB-KW"/>
</dbReference>
<dbReference type="Gene3D" id="3.40.50.2000">
    <property type="entry name" value="Glycogen Phosphorylase B"/>
    <property type="match status" value="2"/>
</dbReference>
<organism evidence="4 5">
    <name type="scientific">Agaribacillus aureus</name>
    <dbReference type="NCBI Taxonomy" id="3051825"/>
    <lineage>
        <taxon>Bacteria</taxon>
        <taxon>Pseudomonadati</taxon>
        <taxon>Bacteroidota</taxon>
        <taxon>Cytophagia</taxon>
        <taxon>Cytophagales</taxon>
        <taxon>Splendidivirgaceae</taxon>
        <taxon>Agaribacillus</taxon>
    </lineage>
</organism>